<dbReference type="EMBL" id="JASNVW010000002">
    <property type="protein sequence ID" value="MDK6028685.1"/>
    <property type="molecule type" value="Genomic_DNA"/>
</dbReference>
<dbReference type="Gene3D" id="3.30.450.380">
    <property type="match status" value="1"/>
</dbReference>
<evidence type="ECO:0000259" key="2">
    <source>
        <dbReference type="Pfam" id="PF00437"/>
    </source>
</evidence>
<sequence>MSVKPVIRMLYPPKELKCVDSYEIEDLYIACITFDKRYVVFDKTVGIEPLTVLESKAESYLKNILVSRERDFSKVISQAEKPIRHILERQLFGYGVVEPMLMDENVIDIHIVMNNPIKVTHRRYGDMESNIMLSEEEIKELVMRMSTLAGKAVSEANPLASFIEPRYEARVSIVYLSDVTLRKSATVDIRKQPKKPWSILKIIDLGTLTVDEASFLWLAIKYKVPIMIVGEMMSGKTTLATAILNLIPPNSKIITIEDAPEIKLCTKYWTRTTTRETAENPVTVFSLLKVALRLSVDYVVVGEVRGEEARDWAQAILLGHGAVTTFHADSPESALLRLTTPPIMVNPQALKLLNVFVKTIPLRKEEKLVRRSEIYIYDAASDSGEYKLYPLFTYNPKNDAVQINPGFENPIKSFPFFKRVVLAHGITLDDLEKEYNAMRNVMRSVYEEAKKIDPLLEKPDVCELADLLYKRLGDAIGNKI</sequence>
<dbReference type="Gene3D" id="3.40.50.300">
    <property type="entry name" value="P-loop containing nucleotide triphosphate hydrolases"/>
    <property type="match status" value="1"/>
</dbReference>
<evidence type="ECO:0000313" key="3">
    <source>
        <dbReference type="EMBL" id="MDK6028685.1"/>
    </source>
</evidence>
<keyword evidence="4" id="KW-1185">Reference proteome</keyword>
<dbReference type="Proteomes" id="UP001529235">
    <property type="component" value="Unassembled WGS sequence"/>
</dbReference>
<dbReference type="InterPro" id="IPR027417">
    <property type="entry name" value="P-loop_NTPase"/>
</dbReference>
<evidence type="ECO:0000313" key="4">
    <source>
        <dbReference type="Proteomes" id="UP001529235"/>
    </source>
</evidence>
<organism evidence="3 4">
    <name type="scientific">Ignisphaera cupida</name>
    <dbReference type="NCBI Taxonomy" id="3050454"/>
    <lineage>
        <taxon>Archaea</taxon>
        <taxon>Thermoproteota</taxon>
        <taxon>Thermoprotei</taxon>
        <taxon>Desulfurococcales</taxon>
        <taxon>Desulfurococcaceae</taxon>
        <taxon>Ignisphaera</taxon>
    </lineage>
</organism>
<dbReference type="AlphaFoldDB" id="A0ABD4Z687"/>
<evidence type="ECO:0000256" key="1">
    <source>
        <dbReference type="ARBA" id="ARBA00006611"/>
    </source>
</evidence>
<dbReference type="PANTHER" id="PTHR30486:SF6">
    <property type="entry name" value="TYPE IV PILUS RETRACTATION ATPASE PILT"/>
    <property type="match status" value="1"/>
</dbReference>
<name>A0ABD4Z687_9CREN</name>
<accession>A0ABD4Z687</accession>
<feature type="domain" description="Bacterial type II secretion system protein E" evidence="2">
    <location>
        <begin position="105"/>
        <end position="340"/>
    </location>
</feature>
<dbReference type="CDD" id="cd01130">
    <property type="entry name" value="VirB11-like_ATPase"/>
    <property type="match status" value="1"/>
</dbReference>
<dbReference type="PANTHER" id="PTHR30486">
    <property type="entry name" value="TWITCHING MOTILITY PROTEIN PILT"/>
    <property type="match status" value="1"/>
</dbReference>
<protein>
    <submittedName>
        <fullName evidence="3">Type II/IV secretion system ATPase subunit</fullName>
    </submittedName>
</protein>
<gene>
    <name evidence="3" type="ORF">QPL79_04860</name>
</gene>
<dbReference type="InterPro" id="IPR050921">
    <property type="entry name" value="T4SS_GSP_E_ATPase"/>
</dbReference>
<dbReference type="InterPro" id="IPR001482">
    <property type="entry name" value="T2SS/T4SS_dom"/>
</dbReference>
<proteinExistence type="inferred from homology"/>
<dbReference type="SUPFAM" id="SSF52540">
    <property type="entry name" value="P-loop containing nucleoside triphosphate hydrolases"/>
    <property type="match status" value="1"/>
</dbReference>
<dbReference type="Pfam" id="PF00437">
    <property type="entry name" value="T2SSE"/>
    <property type="match status" value="1"/>
</dbReference>
<reference evidence="3 4" key="1">
    <citation type="submission" date="2023-05" db="EMBL/GenBank/DDBJ databases">
        <title>A new hyperthermophilic archaea 'Ignisphaera cupida' sp. nov. and description of the family 'Ignisphaeraceae' fam. nov.</title>
        <authorList>
            <person name="Podosokorskaya O.A."/>
            <person name="Elcheninov A.G."/>
            <person name="Klukina A."/>
            <person name="Merkel A.Y."/>
        </authorList>
    </citation>
    <scope>NUCLEOTIDE SEQUENCE [LARGE SCALE GENOMIC DNA]</scope>
    <source>
        <strain evidence="3 4">4213-co</strain>
    </source>
</reference>
<comment type="similarity">
    <text evidence="1">Belongs to the GSP E family.</text>
</comment>
<comment type="caution">
    <text evidence="3">The sequence shown here is derived from an EMBL/GenBank/DDBJ whole genome shotgun (WGS) entry which is preliminary data.</text>
</comment>
<dbReference type="RefSeq" id="WP_285273660.1">
    <property type="nucleotide sequence ID" value="NZ_JASNVW010000002.1"/>
</dbReference>